<dbReference type="InterPro" id="IPR020861">
    <property type="entry name" value="Triosephosphate_isomerase_AS"/>
</dbReference>
<dbReference type="AlphaFoldDB" id="A0A0F9U056"/>
<keyword evidence="4" id="KW-0963">Cytoplasm</keyword>
<dbReference type="FunFam" id="3.20.20.70:FF:000016">
    <property type="entry name" value="Triosephosphate isomerase"/>
    <property type="match status" value="1"/>
</dbReference>
<dbReference type="GO" id="GO:0019563">
    <property type="term" value="P:glycerol catabolic process"/>
    <property type="evidence" value="ECO:0007669"/>
    <property type="project" value="TreeGrafter"/>
</dbReference>
<dbReference type="PROSITE" id="PS51440">
    <property type="entry name" value="TIM_2"/>
    <property type="match status" value="1"/>
</dbReference>
<name>A0A0F9U056_9ZZZZ</name>
<comment type="pathway">
    <text evidence="1">Carbohydrate degradation; glycolysis; D-glyceraldehyde 3-phosphate from glycerone phosphate: step 1/1.</text>
</comment>
<dbReference type="HAMAP" id="MF_00147_B">
    <property type="entry name" value="TIM_B"/>
    <property type="match status" value="1"/>
</dbReference>
<dbReference type="PROSITE" id="PS00171">
    <property type="entry name" value="TIM_1"/>
    <property type="match status" value="1"/>
</dbReference>
<keyword evidence="6" id="KW-0413">Isomerase</keyword>
<protein>
    <recommendedName>
        <fullName evidence="2">triose-phosphate isomerase</fullName>
        <ecNumber evidence="2">5.3.1.1</ecNumber>
    </recommendedName>
</protein>
<dbReference type="GO" id="GO:0006096">
    <property type="term" value="P:glycolytic process"/>
    <property type="evidence" value="ECO:0007669"/>
    <property type="project" value="UniProtKB-KW"/>
</dbReference>
<evidence type="ECO:0000256" key="1">
    <source>
        <dbReference type="ARBA" id="ARBA00004680"/>
    </source>
</evidence>
<dbReference type="GO" id="GO:0004807">
    <property type="term" value="F:triose-phosphate isomerase activity"/>
    <property type="evidence" value="ECO:0007669"/>
    <property type="project" value="UniProtKB-EC"/>
</dbReference>
<dbReference type="PANTHER" id="PTHR21139:SF42">
    <property type="entry name" value="TRIOSEPHOSPHATE ISOMERASE"/>
    <property type="match status" value="1"/>
</dbReference>
<dbReference type="EC" id="5.3.1.1" evidence="2"/>
<dbReference type="GO" id="GO:0005829">
    <property type="term" value="C:cytosol"/>
    <property type="evidence" value="ECO:0007669"/>
    <property type="project" value="TreeGrafter"/>
</dbReference>
<accession>A0A0F9U056</accession>
<comment type="caution">
    <text evidence="7">The sequence shown here is derived from an EMBL/GenBank/DDBJ whole genome shotgun (WGS) entry which is preliminary data.</text>
</comment>
<keyword evidence="3" id="KW-0312">Gluconeogenesis</keyword>
<reference evidence="7" key="1">
    <citation type="journal article" date="2015" name="Nature">
        <title>Complex archaea that bridge the gap between prokaryotes and eukaryotes.</title>
        <authorList>
            <person name="Spang A."/>
            <person name="Saw J.H."/>
            <person name="Jorgensen S.L."/>
            <person name="Zaremba-Niedzwiedzka K."/>
            <person name="Martijn J."/>
            <person name="Lind A.E."/>
            <person name="van Eijk R."/>
            <person name="Schleper C."/>
            <person name="Guy L."/>
            <person name="Ettema T.J."/>
        </authorList>
    </citation>
    <scope>NUCLEOTIDE SEQUENCE</scope>
</reference>
<dbReference type="InterPro" id="IPR013785">
    <property type="entry name" value="Aldolase_TIM"/>
</dbReference>
<evidence type="ECO:0000256" key="2">
    <source>
        <dbReference type="ARBA" id="ARBA00011940"/>
    </source>
</evidence>
<dbReference type="PANTHER" id="PTHR21139">
    <property type="entry name" value="TRIOSEPHOSPHATE ISOMERASE"/>
    <property type="match status" value="1"/>
</dbReference>
<organism evidence="7">
    <name type="scientific">marine sediment metagenome</name>
    <dbReference type="NCBI Taxonomy" id="412755"/>
    <lineage>
        <taxon>unclassified sequences</taxon>
        <taxon>metagenomes</taxon>
        <taxon>ecological metagenomes</taxon>
    </lineage>
</organism>
<dbReference type="SUPFAM" id="SSF51351">
    <property type="entry name" value="Triosephosphate isomerase (TIM)"/>
    <property type="match status" value="1"/>
</dbReference>
<gene>
    <name evidence="7" type="ORF">LCGC14_0284540</name>
</gene>
<dbReference type="InterPro" id="IPR035990">
    <property type="entry name" value="TIM_sf"/>
</dbReference>
<dbReference type="CDD" id="cd00311">
    <property type="entry name" value="TIM"/>
    <property type="match status" value="1"/>
</dbReference>
<dbReference type="GO" id="GO:0046166">
    <property type="term" value="P:glyceraldehyde-3-phosphate biosynthetic process"/>
    <property type="evidence" value="ECO:0007669"/>
    <property type="project" value="TreeGrafter"/>
</dbReference>
<evidence type="ECO:0000313" key="7">
    <source>
        <dbReference type="EMBL" id="KKN84929.1"/>
    </source>
</evidence>
<proteinExistence type="inferred from homology"/>
<evidence type="ECO:0000256" key="6">
    <source>
        <dbReference type="ARBA" id="ARBA00023235"/>
    </source>
</evidence>
<evidence type="ECO:0000256" key="3">
    <source>
        <dbReference type="ARBA" id="ARBA00022432"/>
    </source>
</evidence>
<dbReference type="Pfam" id="PF00121">
    <property type="entry name" value="TIM"/>
    <property type="match status" value="1"/>
</dbReference>
<dbReference type="GO" id="GO:0006094">
    <property type="term" value="P:gluconeogenesis"/>
    <property type="evidence" value="ECO:0007669"/>
    <property type="project" value="UniProtKB-KW"/>
</dbReference>
<dbReference type="EMBL" id="LAZR01000165">
    <property type="protein sequence ID" value="KKN84929.1"/>
    <property type="molecule type" value="Genomic_DNA"/>
</dbReference>
<dbReference type="InterPro" id="IPR000652">
    <property type="entry name" value="Triosephosphate_isomerase"/>
</dbReference>
<evidence type="ECO:0000256" key="5">
    <source>
        <dbReference type="ARBA" id="ARBA00023152"/>
    </source>
</evidence>
<sequence length="255" mass="26857">MPRKLYIAGNWKMNTSLAECAALTEGLVERLGDVADVDLAIAPPFVYLQAVGRQVQGSRIALGAQNMFYEDNGAYTGETSAAMLKDVGCCFVILGHSERRHVIGETDELINRKVLKALADGLTVILAVGELLEQRQAGQTMDVVRRQVQVGLEGVGVAEMAGVTLAYEPVWAIGTGETASPAQAQDVHAMIRTLVGDLYDAETAAATRIQYGGSVKPSNAAELLALDDVDGALVGGASLKAEDFAGIVQAGRDVP</sequence>
<dbReference type="NCBIfam" id="TIGR00419">
    <property type="entry name" value="tim"/>
    <property type="match status" value="1"/>
</dbReference>
<dbReference type="InterPro" id="IPR022896">
    <property type="entry name" value="TrioseP_Isoase_bac/euk"/>
</dbReference>
<dbReference type="Gene3D" id="3.20.20.70">
    <property type="entry name" value="Aldolase class I"/>
    <property type="match status" value="1"/>
</dbReference>
<keyword evidence="5" id="KW-0324">Glycolysis</keyword>
<evidence type="ECO:0000256" key="4">
    <source>
        <dbReference type="ARBA" id="ARBA00022490"/>
    </source>
</evidence>